<dbReference type="RefSeq" id="XP_043005544.1">
    <property type="nucleotide sequence ID" value="XM_043155762.1"/>
</dbReference>
<evidence type="ECO:0000313" key="3">
    <source>
        <dbReference type="EMBL" id="KAG7089074.1"/>
    </source>
</evidence>
<feature type="region of interest" description="Disordered" evidence="1">
    <location>
        <begin position="233"/>
        <end position="264"/>
    </location>
</feature>
<evidence type="ECO:0000256" key="1">
    <source>
        <dbReference type="SAM" id="MobiDB-lite"/>
    </source>
</evidence>
<proteinExistence type="predicted"/>
<sequence>MQRLDDTDPRITYTPTTSWFMGGVAAEYNSTTHMSNTAGAQMVFQFRGTKVDVYGTITSNLAQVKSYDLFTLDSEDPVEWSVSPQQPAVYQTRMFSSPTLQDGPHVLTLKRYVDKSDTIIDYLEFMPSPSELSSSQSPLGSSISEAGTQFPSSPSVSTATTTVFPSPTFSGAGKLSNSVLPSSVSNSSHLSSGAVAGISIAAMIMVISGVWVLIWQCQKRRRRMWRSGSSGELDLDINPFSQTPTREVRRREDVPKGSPPPYEA</sequence>
<feature type="compositionally biased region" description="Basic and acidic residues" evidence="1">
    <location>
        <begin position="246"/>
        <end position="255"/>
    </location>
</feature>
<dbReference type="AlphaFoldDB" id="A0A9P7URE2"/>
<accession>A0A9P7URE2</accession>
<dbReference type="EMBL" id="CM032187">
    <property type="protein sequence ID" value="KAG7089074.1"/>
    <property type="molecule type" value="Genomic_DNA"/>
</dbReference>
<gene>
    <name evidence="3" type="ORF">E1B28_010784</name>
</gene>
<feature type="region of interest" description="Disordered" evidence="1">
    <location>
        <begin position="131"/>
        <end position="154"/>
    </location>
</feature>
<name>A0A9P7URE2_9AGAR</name>
<protein>
    <submittedName>
        <fullName evidence="3">Uncharacterized protein</fullName>
    </submittedName>
</protein>
<keyword evidence="2" id="KW-0812">Transmembrane</keyword>
<comment type="caution">
    <text evidence="3">The sequence shown here is derived from an EMBL/GenBank/DDBJ whole genome shotgun (WGS) entry which is preliminary data.</text>
</comment>
<evidence type="ECO:0000256" key="2">
    <source>
        <dbReference type="SAM" id="Phobius"/>
    </source>
</evidence>
<dbReference type="GeneID" id="66079859"/>
<evidence type="ECO:0000313" key="4">
    <source>
        <dbReference type="Proteomes" id="UP001049176"/>
    </source>
</evidence>
<organism evidence="3 4">
    <name type="scientific">Marasmius oreades</name>
    <name type="common">fairy-ring Marasmius</name>
    <dbReference type="NCBI Taxonomy" id="181124"/>
    <lineage>
        <taxon>Eukaryota</taxon>
        <taxon>Fungi</taxon>
        <taxon>Dikarya</taxon>
        <taxon>Basidiomycota</taxon>
        <taxon>Agaricomycotina</taxon>
        <taxon>Agaricomycetes</taxon>
        <taxon>Agaricomycetidae</taxon>
        <taxon>Agaricales</taxon>
        <taxon>Marasmiineae</taxon>
        <taxon>Marasmiaceae</taxon>
        <taxon>Marasmius</taxon>
    </lineage>
</organism>
<feature type="transmembrane region" description="Helical" evidence="2">
    <location>
        <begin position="193"/>
        <end position="214"/>
    </location>
</feature>
<dbReference type="Proteomes" id="UP001049176">
    <property type="component" value="Chromosome 7"/>
</dbReference>
<keyword evidence="2" id="KW-1133">Transmembrane helix</keyword>
<dbReference type="Gene3D" id="2.60.120.260">
    <property type="entry name" value="Galactose-binding domain-like"/>
    <property type="match status" value="1"/>
</dbReference>
<keyword evidence="4" id="KW-1185">Reference proteome</keyword>
<keyword evidence="2" id="KW-0472">Membrane</keyword>
<dbReference type="KEGG" id="more:E1B28_010784"/>
<dbReference type="OrthoDB" id="3265734at2759"/>
<reference evidence="3" key="1">
    <citation type="journal article" date="2021" name="Genome Biol. Evol.">
        <title>The assembled and annotated genome of the fairy-ring fungus Marasmius oreades.</title>
        <authorList>
            <person name="Hiltunen M."/>
            <person name="Ament-Velasquez S.L."/>
            <person name="Johannesson H."/>
        </authorList>
    </citation>
    <scope>NUCLEOTIDE SEQUENCE</scope>
    <source>
        <strain evidence="3">03SP1</strain>
    </source>
</reference>